<evidence type="ECO:0000256" key="3">
    <source>
        <dbReference type="ARBA" id="ARBA00030383"/>
    </source>
</evidence>
<name>A0A8J9YXM0_BRALA</name>
<evidence type="ECO:0000256" key="2">
    <source>
        <dbReference type="ARBA" id="ARBA00014540"/>
    </source>
</evidence>
<dbReference type="GO" id="GO:0070876">
    <property type="term" value="C:SOSS complex"/>
    <property type="evidence" value="ECO:0007669"/>
    <property type="project" value="InterPro"/>
</dbReference>
<dbReference type="InterPro" id="IPR031821">
    <property type="entry name" value="SOSSC"/>
</dbReference>
<organism evidence="6 7">
    <name type="scientific">Branchiostoma lanceolatum</name>
    <name type="common">Common lancelet</name>
    <name type="synonym">Amphioxus lanceolatum</name>
    <dbReference type="NCBI Taxonomy" id="7740"/>
    <lineage>
        <taxon>Eukaryota</taxon>
        <taxon>Metazoa</taxon>
        <taxon>Chordata</taxon>
        <taxon>Cephalochordata</taxon>
        <taxon>Leptocardii</taxon>
        <taxon>Amphioxiformes</taxon>
        <taxon>Branchiostomatidae</taxon>
        <taxon>Branchiostoma</taxon>
    </lineage>
</organism>
<sequence>MASTNPNAQDQVQQNRSKILADLQQQKKKLMQRKEPTGIRDQMEVQQMNQAQRQALQHAHANSFGYFVPQDSSFGNLILPVLPRVEDSPPPT</sequence>
<dbReference type="PANTHER" id="PTHR31526">
    <property type="entry name" value="SOSS COMPLEX SUBUNIT C"/>
    <property type="match status" value="1"/>
</dbReference>
<evidence type="ECO:0000256" key="5">
    <source>
        <dbReference type="ARBA" id="ARBA00033066"/>
    </source>
</evidence>
<dbReference type="Pfam" id="PF15925">
    <property type="entry name" value="SOSSC"/>
    <property type="match status" value="1"/>
</dbReference>
<dbReference type="GO" id="GO:0006281">
    <property type="term" value="P:DNA repair"/>
    <property type="evidence" value="ECO:0007669"/>
    <property type="project" value="InterPro"/>
</dbReference>
<comment type="similarity">
    <text evidence="1">Belongs to the SOSS-C family.</text>
</comment>
<dbReference type="OrthoDB" id="10040290at2759"/>
<evidence type="ECO:0000256" key="4">
    <source>
        <dbReference type="ARBA" id="ARBA00031967"/>
    </source>
</evidence>
<dbReference type="AlphaFoldDB" id="A0A8J9YXM0"/>
<accession>A0A8J9YXM0</accession>
<evidence type="ECO:0000313" key="7">
    <source>
        <dbReference type="Proteomes" id="UP000838412"/>
    </source>
</evidence>
<dbReference type="Proteomes" id="UP000838412">
    <property type="component" value="Chromosome 13"/>
</dbReference>
<dbReference type="EMBL" id="OV696698">
    <property type="protein sequence ID" value="CAH1243515.1"/>
    <property type="molecule type" value="Genomic_DNA"/>
</dbReference>
<dbReference type="PANTHER" id="PTHR31526:SF2">
    <property type="entry name" value="SOSS COMPLEX SUBUNIT C"/>
    <property type="match status" value="1"/>
</dbReference>
<dbReference type="OMA" id="APGVQNK"/>
<dbReference type="GO" id="GO:0005654">
    <property type="term" value="C:nucleoplasm"/>
    <property type="evidence" value="ECO:0007669"/>
    <property type="project" value="TreeGrafter"/>
</dbReference>
<protein>
    <recommendedName>
        <fullName evidence="2">SOSS complex subunit C</fullName>
    </recommendedName>
    <alternativeName>
        <fullName evidence="3">Sensor of single-strand DNA complex subunit C</fullName>
    </alternativeName>
    <alternativeName>
        <fullName evidence="5">Sensor of ssDNA subunit C</fullName>
    </alternativeName>
    <alternativeName>
        <fullName evidence="4">Single-stranded DNA-binding protein-interacting protein 1</fullName>
    </alternativeName>
</protein>
<proteinExistence type="inferred from homology"/>
<keyword evidence="7" id="KW-1185">Reference proteome</keyword>
<evidence type="ECO:0000313" key="6">
    <source>
        <dbReference type="EMBL" id="CAH1243515.1"/>
    </source>
</evidence>
<reference evidence="6" key="1">
    <citation type="submission" date="2022-01" db="EMBL/GenBank/DDBJ databases">
        <authorList>
            <person name="Braso-Vives M."/>
        </authorList>
    </citation>
    <scope>NUCLEOTIDE SEQUENCE</scope>
</reference>
<evidence type="ECO:0000256" key="1">
    <source>
        <dbReference type="ARBA" id="ARBA00007829"/>
    </source>
</evidence>
<gene>
    <name evidence="6" type="primary">INIP</name>
    <name evidence="6" type="ORF">BLAG_LOCUS6465</name>
</gene>